<accession>A0A9D4UB52</accession>
<sequence>MWETESRSSRYETYDVFYVNEVENSVCELSVSHLEVEETHSSSVEIPCVNLPVEQPSLVSCDGESLLEEEVWLDCASDLIEEHVFEDDLQELETETEVCQSDLSMQGAGQPCLGEHVEVCFEVPQFVCSRGELTPADDSMEADTGAAYEPEAPCREEGTTNLAGVEVFEEQVVVLASHALEMALVPFTKGWDTGLQRDQVGLSMHQVETNGRVLLFYVLLWIHVLWEVSLHVSLR</sequence>
<dbReference type="EMBL" id="JABFUD020000020">
    <property type="protein sequence ID" value="KAI5064515.1"/>
    <property type="molecule type" value="Genomic_DNA"/>
</dbReference>
<feature type="transmembrane region" description="Helical" evidence="1">
    <location>
        <begin position="214"/>
        <end position="234"/>
    </location>
</feature>
<dbReference type="AlphaFoldDB" id="A0A9D4UB52"/>
<keyword evidence="3" id="KW-1185">Reference proteome</keyword>
<evidence type="ECO:0000313" key="2">
    <source>
        <dbReference type="EMBL" id="KAI5064515.1"/>
    </source>
</evidence>
<protein>
    <submittedName>
        <fullName evidence="2">Uncharacterized protein</fullName>
    </submittedName>
</protein>
<keyword evidence="1" id="KW-1133">Transmembrane helix</keyword>
<keyword evidence="1" id="KW-0472">Membrane</keyword>
<evidence type="ECO:0000313" key="3">
    <source>
        <dbReference type="Proteomes" id="UP000886520"/>
    </source>
</evidence>
<dbReference type="Proteomes" id="UP000886520">
    <property type="component" value="Chromosome 20"/>
</dbReference>
<comment type="caution">
    <text evidence="2">The sequence shown here is derived from an EMBL/GenBank/DDBJ whole genome shotgun (WGS) entry which is preliminary data.</text>
</comment>
<reference evidence="2" key="1">
    <citation type="submission" date="2021-01" db="EMBL/GenBank/DDBJ databases">
        <title>Adiantum capillus-veneris genome.</title>
        <authorList>
            <person name="Fang Y."/>
            <person name="Liao Q."/>
        </authorList>
    </citation>
    <scope>NUCLEOTIDE SEQUENCE</scope>
    <source>
        <strain evidence="2">H3</strain>
        <tissue evidence="2">Leaf</tissue>
    </source>
</reference>
<proteinExistence type="predicted"/>
<keyword evidence="1" id="KW-0812">Transmembrane</keyword>
<gene>
    <name evidence="2" type="ORF">GOP47_0021185</name>
</gene>
<organism evidence="2 3">
    <name type="scientific">Adiantum capillus-veneris</name>
    <name type="common">Maidenhair fern</name>
    <dbReference type="NCBI Taxonomy" id="13818"/>
    <lineage>
        <taxon>Eukaryota</taxon>
        <taxon>Viridiplantae</taxon>
        <taxon>Streptophyta</taxon>
        <taxon>Embryophyta</taxon>
        <taxon>Tracheophyta</taxon>
        <taxon>Polypodiopsida</taxon>
        <taxon>Polypodiidae</taxon>
        <taxon>Polypodiales</taxon>
        <taxon>Pteridineae</taxon>
        <taxon>Pteridaceae</taxon>
        <taxon>Vittarioideae</taxon>
        <taxon>Adiantum</taxon>
    </lineage>
</organism>
<dbReference type="OrthoDB" id="1977235at2759"/>
<name>A0A9D4UB52_ADICA</name>
<evidence type="ECO:0000256" key="1">
    <source>
        <dbReference type="SAM" id="Phobius"/>
    </source>
</evidence>